<evidence type="ECO:0000313" key="1">
    <source>
        <dbReference type="EMBL" id="PFG28641.1"/>
    </source>
</evidence>
<protein>
    <submittedName>
        <fullName evidence="1">Putative sensory transduction regulator</fullName>
    </submittedName>
</protein>
<dbReference type="InterPro" id="IPR019660">
    <property type="entry name" value="Put_sensory_transdc_reg_YbjN"/>
</dbReference>
<reference evidence="1 2" key="1">
    <citation type="submission" date="2017-10" db="EMBL/GenBank/DDBJ databases">
        <title>Sequencing the genomes of 1000 actinobacteria strains.</title>
        <authorList>
            <person name="Klenk H.-P."/>
        </authorList>
    </citation>
    <scope>NUCLEOTIDE SEQUENCE [LARGE SCALE GENOMIC DNA]</scope>
    <source>
        <strain evidence="1 2">DSM 20688</strain>
    </source>
</reference>
<dbReference type="Proteomes" id="UP000221653">
    <property type="component" value="Unassembled WGS sequence"/>
</dbReference>
<evidence type="ECO:0000313" key="2">
    <source>
        <dbReference type="Proteomes" id="UP000221653"/>
    </source>
</evidence>
<dbReference type="Pfam" id="PF10722">
    <property type="entry name" value="YbjN"/>
    <property type="match status" value="1"/>
</dbReference>
<dbReference type="RefSeq" id="WP_048381575.1">
    <property type="nucleotide sequence ID" value="NZ_LDYE01000011.1"/>
</dbReference>
<comment type="caution">
    <text evidence="1">The sequence shown here is derived from an EMBL/GenBank/DDBJ whole genome shotgun (WGS) entry which is preliminary data.</text>
</comment>
<dbReference type="OrthoDB" id="4423019at2"/>
<keyword evidence="2" id="KW-1185">Reference proteome</keyword>
<organism evidence="1 2">
    <name type="scientific">Corynebacterium renale</name>
    <dbReference type="NCBI Taxonomy" id="1724"/>
    <lineage>
        <taxon>Bacteria</taxon>
        <taxon>Bacillati</taxon>
        <taxon>Actinomycetota</taxon>
        <taxon>Actinomycetes</taxon>
        <taxon>Mycobacteriales</taxon>
        <taxon>Corynebacteriaceae</taxon>
        <taxon>Corynebacterium</taxon>
    </lineage>
</organism>
<sequence length="148" mass="15846">MDTITPTPVTIERVVEAMKHYDVALFHSGEHGVATANLNGFAVTFAVFDSVIIVRADSYTNIPSDSGIPTLHLAANQANCARTDFTAAVVDRAEKLIVRTEVNIPSAAGLTDEQLRAQLQAAVDSVLSGQEVIGKYAEAIMDQMEDAQ</sequence>
<proteinExistence type="predicted"/>
<accession>A0A2A9DQI4</accession>
<name>A0A2A9DQI4_9CORY</name>
<dbReference type="AlphaFoldDB" id="A0A2A9DQI4"/>
<gene>
    <name evidence="1" type="ORF">ATK06_1760</name>
</gene>
<dbReference type="EMBL" id="PDJF01000001">
    <property type="protein sequence ID" value="PFG28641.1"/>
    <property type="molecule type" value="Genomic_DNA"/>
</dbReference>
<dbReference type="STRING" id="1724.GCA_001044175_00391"/>